<comment type="caution">
    <text evidence="1">The sequence shown here is derived from an EMBL/GenBank/DDBJ whole genome shotgun (WGS) entry which is preliminary data.</text>
</comment>
<dbReference type="Proteomes" id="UP000824120">
    <property type="component" value="Chromosome 4"/>
</dbReference>
<gene>
    <name evidence="1" type="ORF">H5410_021489</name>
</gene>
<sequence>MKKRRHDDRLTHWASHRMAMISSKAPVCQALKVKTKPAIERSSQRVAEWFCDAVLDHPKANLLVDRQSQLTTPNGPSQHIFGLKTKITDLLVYGYWVIMGSARESES</sequence>
<dbReference type="AlphaFoldDB" id="A0A9J5ZEE5"/>
<organism evidence="1 2">
    <name type="scientific">Solanum commersonii</name>
    <name type="common">Commerson's wild potato</name>
    <name type="synonym">Commerson's nightshade</name>
    <dbReference type="NCBI Taxonomy" id="4109"/>
    <lineage>
        <taxon>Eukaryota</taxon>
        <taxon>Viridiplantae</taxon>
        <taxon>Streptophyta</taxon>
        <taxon>Embryophyta</taxon>
        <taxon>Tracheophyta</taxon>
        <taxon>Spermatophyta</taxon>
        <taxon>Magnoliopsida</taxon>
        <taxon>eudicotyledons</taxon>
        <taxon>Gunneridae</taxon>
        <taxon>Pentapetalae</taxon>
        <taxon>asterids</taxon>
        <taxon>lamiids</taxon>
        <taxon>Solanales</taxon>
        <taxon>Solanaceae</taxon>
        <taxon>Solanoideae</taxon>
        <taxon>Solaneae</taxon>
        <taxon>Solanum</taxon>
    </lineage>
</organism>
<reference evidence="1 2" key="1">
    <citation type="submission" date="2020-09" db="EMBL/GenBank/DDBJ databases">
        <title>De no assembly of potato wild relative species, Solanum commersonii.</title>
        <authorList>
            <person name="Cho K."/>
        </authorList>
    </citation>
    <scope>NUCLEOTIDE SEQUENCE [LARGE SCALE GENOMIC DNA]</scope>
    <source>
        <strain evidence="1">LZ3.2</strain>
        <tissue evidence="1">Leaf</tissue>
    </source>
</reference>
<keyword evidence="2" id="KW-1185">Reference proteome</keyword>
<evidence type="ECO:0000313" key="2">
    <source>
        <dbReference type="Proteomes" id="UP000824120"/>
    </source>
</evidence>
<protein>
    <submittedName>
        <fullName evidence="1">Uncharacterized protein</fullName>
    </submittedName>
</protein>
<evidence type="ECO:0000313" key="1">
    <source>
        <dbReference type="EMBL" id="KAG5610208.1"/>
    </source>
</evidence>
<dbReference type="EMBL" id="JACXVP010000004">
    <property type="protein sequence ID" value="KAG5610208.1"/>
    <property type="molecule type" value="Genomic_DNA"/>
</dbReference>
<name>A0A9J5ZEE5_SOLCO</name>
<accession>A0A9J5ZEE5</accession>
<proteinExistence type="predicted"/>